<dbReference type="PANTHER" id="PTHR38926:SF5">
    <property type="entry name" value="F-BOX AND LEUCINE-RICH REPEAT PROTEIN 6"/>
    <property type="match status" value="1"/>
</dbReference>
<sequence>MEPDSATQVFSCSTSTEEAVPEYIVRQDLTRQLPPEILEKVLCEAAPSIWYNPTYYRSLFRIRAVCRRWLDIVDEAPSLWTSIWLKFKLDLISMVLVKSKMHLLSIWYDDQTFAGYASLPEDHIASFIDIVGTAASRWEFFDYRASSYAEHGRVLGLPFDNLRRLNILLSGNITYASALNTKKLTSLYVHRCSLNWHSISGLRNLEIDQNTYGPDLGELIAVLRASPDLERLEVARNWPMTATVSSDSQHPLPPIFLPKLREMSFSKLPVVPLSVLLDLIEAPNLHSFSHSMTYKWSSDDFPCIFGSAGHHIGADSQSGRGGNLIQLDITSHGDTFGIKLGDRKIGLRRFGWEEANGRQEREASLSAALARFHPNLRSVIKTVSFKDAPWNDEVAGYLRLVHTHFPRVEELILAVDVNVEPIVETISWEQKANNWDEVLFPCLTTLRLRATQVGSMHCGSSILRLVEGRADSARTASLKVVGLEGSKIAFDTAERLSQSLQEPRLPNTEIVDSPALIGWLTMVASASVSIEGTRHRNEPSHIHHLPPEVFALITIQDCDHRSYKELFSIRSVCKFWLEVVDATPQLWTTLSLSYCDNLLSLILKNSKSLPLSVQYDDGSCWGSGVQRVSTERIMAFLNRTASSFGRWERLRYITSSESNHSKILGLPLHNLQKLDISLAGNITYTPPLDAPCLKDIRVHRCSLNWGSMTQLRSLDIDQNTEGPTVETIKNVLRASPDIEVLRIARNWPRPDIVVDSGPIYLPKLRLIYLHKVSIQNYSHLLNVIVASNLRNFYFHYTNKWGSEDFTPIFDAAGRYLGAYTGNEEFNPEISIKSTDCHLRISAAGRTIDLQNFAWLDGVERPTERPEYACATFKRFTEGSCNAIRSVVLHGGGNGEIGRYCRIVHSFFPNIAELSVTGVYFEYPDAKAVIEALGTPSDSEEGRVWLLPNLMALRIEASKLIKYEDIMGMIEARSVGNKTKSIERVTFTNGQMSKGVVDKLQISLGALELVNVDLCEENGSQETRSPTKGLEEDVIV</sequence>
<evidence type="ECO:0000313" key="2">
    <source>
        <dbReference type="EMBL" id="KIO33405.1"/>
    </source>
</evidence>
<accession>A0A0C3QL67</accession>
<dbReference type="InterPro" id="IPR032675">
    <property type="entry name" value="LRR_dom_sf"/>
</dbReference>
<dbReference type="AlphaFoldDB" id="A0A0C3QL67"/>
<reference evidence="3" key="2">
    <citation type="submission" date="2015-01" db="EMBL/GenBank/DDBJ databases">
        <title>Evolutionary Origins and Diversification of the Mycorrhizal Mutualists.</title>
        <authorList>
            <consortium name="DOE Joint Genome Institute"/>
            <consortium name="Mycorrhizal Genomics Consortium"/>
            <person name="Kohler A."/>
            <person name="Kuo A."/>
            <person name="Nagy L.G."/>
            <person name="Floudas D."/>
            <person name="Copeland A."/>
            <person name="Barry K.W."/>
            <person name="Cichocki N."/>
            <person name="Veneault-Fourrey C."/>
            <person name="LaButti K."/>
            <person name="Lindquist E.A."/>
            <person name="Lipzen A."/>
            <person name="Lundell T."/>
            <person name="Morin E."/>
            <person name="Murat C."/>
            <person name="Riley R."/>
            <person name="Ohm R."/>
            <person name="Sun H."/>
            <person name="Tunlid A."/>
            <person name="Henrissat B."/>
            <person name="Grigoriev I.V."/>
            <person name="Hibbett D.S."/>
            <person name="Martin F."/>
        </authorList>
    </citation>
    <scope>NUCLEOTIDE SEQUENCE [LARGE SCALE GENOMIC DNA]</scope>
    <source>
        <strain evidence="3">MUT 4182</strain>
    </source>
</reference>
<dbReference type="OrthoDB" id="3195834at2759"/>
<dbReference type="Proteomes" id="UP000054248">
    <property type="component" value="Unassembled WGS sequence"/>
</dbReference>
<keyword evidence="3" id="KW-1185">Reference proteome</keyword>
<reference evidence="2 3" key="1">
    <citation type="submission" date="2014-04" db="EMBL/GenBank/DDBJ databases">
        <authorList>
            <consortium name="DOE Joint Genome Institute"/>
            <person name="Kuo A."/>
            <person name="Girlanda M."/>
            <person name="Perotto S."/>
            <person name="Kohler A."/>
            <person name="Nagy L.G."/>
            <person name="Floudas D."/>
            <person name="Copeland A."/>
            <person name="Barry K.W."/>
            <person name="Cichocki N."/>
            <person name="Veneault-Fourrey C."/>
            <person name="LaButti K."/>
            <person name="Lindquist E.A."/>
            <person name="Lipzen A."/>
            <person name="Lundell T."/>
            <person name="Morin E."/>
            <person name="Murat C."/>
            <person name="Sun H."/>
            <person name="Tunlid A."/>
            <person name="Henrissat B."/>
            <person name="Grigoriev I.V."/>
            <person name="Hibbett D.S."/>
            <person name="Martin F."/>
            <person name="Nordberg H.P."/>
            <person name="Cantor M.N."/>
            <person name="Hua S.X."/>
        </authorList>
    </citation>
    <scope>NUCLEOTIDE SEQUENCE [LARGE SCALE GENOMIC DNA]</scope>
    <source>
        <strain evidence="2 3">MUT 4182</strain>
    </source>
</reference>
<dbReference type="Gene3D" id="1.20.1280.50">
    <property type="match status" value="1"/>
</dbReference>
<name>A0A0C3QL67_9AGAM</name>
<dbReference type="Gene3D" id="3.80.10.10">
    <property type="entry name" value="Ribonuclease Inhibitor"/>
    <property type="match status" value="1"/>
</dbReference>
<dbReference type="SUPFAM" id="SSF81383">
    <property type="entry name" value="F-box domain"/>
    <property type="match status" value="2"/>
</dbReference>
<dbReference type="HOGENOM" id="CLU_293587_0_0_1"/>
<dbReference type="Pfam" id="PF12937">
    <property type="entry name" value="F-box-like"/>
    <property type="match status" value="1"/>
</dbReference>
<organism evidence="2 3">
    <name type="scientific">Tulasnella calospora MUT 4182</name>
    <dbReference type="NCBI Taxonomy" id="1051891"/>
    <lineage>
        <taxon>Eukaryota</taxon>
        <taxon>Fungi</taxon>
        <taxon>Dikarya</taxon>
        <taxon>Basidiomycota</taxon>
        <taxon>Agaricomycotina</taxon>
        <taxon>Agaricomycetes</taxon>
        <taxon>Cantharellales</taxon>
        <taxon>Tulasnellaceae</taxon>
        <taxon>Tulasnella</taxon>
    </lineage>
</organism>
<protein>
    <recommendedName>
        <fullName evidence="1">F-box domain-containing protein</fullName>
    </recommendedName>
</protein>
<dbReference type="InterPro" id="IPR036047">
    <property type="entry name" value="F-box-like_dom_sf"/>
</dbReference>
<dbReference type="EMBL" id="KN822948">
    <property type="protein sequence ID" value="KIO33405.1"/>
    <property type="molecule type" value="Genomic_DNA"/>
</dbReference>
<feature type="domain" description="F-box" evidence="1">
    <location>
        <begin position="32"/>
        <end position="85"/>
    </location>
</feature>
<dbReference type="SUPFAM" id="SSF52047">
    <property type="entry name" value="RNI-like"/>
    <property type="match status" value="1"/>
</dbReference>
<proteinExistence type="predicted"/>
<dbReference type="InterPro" id="IPR001810">
    <property type="entry name" value="F-box_dom"/>
</dbReference>
<evidence type="ECO:0000313" key="3">
    <source>
        <dbReference type="Proteomes" id="UP000054248"/>
    </source>
</evidence>
<dbReference type="PANTHER" id="PTHR38926">
    <property type="entry name" value="F-BOX DOMAIN CONTAINING PROTEIN, EXPRESSED"/>
    <property type="match status" value="1"/>
</dbReference>
<gene>
    <name evidence="2" type="ORF">M407DRAFT_17673</name>
</gene>
<evidence type="ECO:0000259" key="1">
    <source>
        <dbReference type="Pfam" id="PF12937"/>
    </source>
</evidence>